<reference evidence="1 2" key="1">
    <citation type="submission" date="2020-04" db="EMBL/GenBank/DDBJ databases">
        <authorList>
            <person name="Depoorter E."/>
        </authorList>
    </citation>
    <scope>NUCLEOTIDE SEQUENCE [LARGE SCALE GENOMIC DNA]</scope>
    <source>
        <strain evidence="1 2">BCC0132</strain>
    </source>
</reference>
<organism evidence="1 2">
    <name type="scientific">Burkholderia cenocepacia</name>
    <dbReference type="NCBI Taxonomy" id="95486"/>
    <lineage>
        <taxon>Bacteria</taxon>
        <taxon>Pseudomonadati</taxon>
        <taxon>Pseudomonadota</taxon>
        <taxon>Betaproteobacteria</taxon>
        <taxon>Burkholderiales</taxon>
        <taxon>Burkholderiaceae</taxon>
        <taxon>Burkholderia</taxon>
        <taxon>Burkholderia cepacia complex</taxon>
    </lineage>
</organism>
<sequence length="79" mass="9043">MRQPAFVRRQLRETHVYVQSMFGEESRPDSLAGAAAKHMQQRLFHLEEAAAYRKPTHQPPYIIDSESALRSMTEAGEEA</sequence>
<accession>A0A6J5J8U4</accession>
<name>A0A6J5J8U4_9BURK</name>
<evidence type="ECO:0000313" key="1">
    <source>
        <dbReference type="EMBL" id="CAB3968162.1"/>
    </source>
</evidence>
<evidence type="ECO:0000313" key="2">
    <source>
        <dbReference type="Proteomes" id="UP000494322"/>
    </source>
</evidence>
<protein>
    <submittedName>
        <fullName evidence="1">Uncharacterized protein</fullName>
    </submittedName>
</protein>
<proteinExistence type="predicted"/>
<dbReference type="EMBL" id="CABWIK020000016">
    <property type="protein sequence ID" value="CAB3968162.1"/>
    <property type="molecule type" value="Genomic_DNA"/>
</dbReference>
<dbReference type="Proteomes" id="UP000494322">
    <property type="component" value="Unassembled WGS sequence"/>
</dbReference>
<dbReference type="AlphaFoldDB" id="A0A6J5J8U4"/>
<gene>
    <name evidence="1" type="ORF">BCO9919_03143</name>
</gene>